<name>A0AAV7HM29_COTGL</name>
<feature type="chain" id="PRO_5044012145" evidence="1">
    <location>
        <begin position="25"/>
        <end position="70"/>
    </location>
</feature>
<proteinExistence type="predicted"/>
<dbReference type="AlphaFoldDB" id="A0AAV7HM29"/>
<keyword evidence="1" id="KW-0732">Signal</keyword>
<dbReference type="Proteomes" id="UP000826195">
    <property type="component" value="Unassembled WGS sequence"/>
</dbReference>
<dbReference type="EMBL" id="JAHXZJ010002609">
    <property type="protein sequence ID" value="KAH0540945.1"/>
    <property type="molecule type" value="Genomic_DNA"/>
</dbReference>
<keyword evidence="3" id="KW-1185">Reference proteome</keyword>
<reference evidence="2 3" key="1">
    <citation type="journal article" date="2021" name="J. Hered.">
        <title>A chromosome-level genome assembly of the parasitoid wasp, Cotesia glomerata (Hymenoptera: Braconidae).</title>
        <authorList>
            <person name="Pinto B.J."/>
            <person name="Weis J.J."/>
            <person name="Gamble T."/>
            <person name="Ode P.J."/>
            <person name="Paul R."/>
            <person name="Zaspel J.M."/>
        </authorList>
    </citation>
    <scope>NUCLEOTIDE SEQUENCE [LARGE SCALE GENOMIC DNA]</scope>
    <source>
        <strain evidence="2">CgM1</strain>
    </source>
</reference>
<feature type="signal peptide" evidence="1">
    <location>
        <begin position="1"/>
        <end position="24"/>
    </location>
</feature>
<evidence type="ECO:0000313" key="3">
    <source>
        <dbReference type="Proteomes" id="UP000826195"/>
    </source>
</evidence>
<organism evidence="2 3">
    <name type="scientific">Cotesia glomerata</name>
    <name type="common">Lepidopteran parasitic wasp</name>
    <name type="synonym">Apanteles glomeratus</name>
    <dbReference type="NCBI Taxonomy" id="32391"/>
    <lineage>
        <taxon>Eukaryota</taxon>
        <taxon>Metazoa</taxon>
        <taxon>Ecdysozoa</taxon>
        <taxon>Arthropoda</taxon>
        <taxon>Hexapoda</taxon>
        <taxon>Insecta</taxon>
        <taxon>Pterygota</taxon>
        <taxon>Neoptera</taxon>
        <taxon>Endopterygota</taxon>
        <taxon>Hymenoptera</taxon>
        <taxon>Apocrita</taxon>
        <taxon>Ichneumonoidea</taxon>
        <taxon>Braconidae</taxon>
        <taxon>Microgastrinae</taxon>
        <taxon>Cotesia</taxon>
    </lineage>
</organism>
<sequence length="70" mass="7632">MHKFLLIGIIAVVGLLASVNFVDGCYELGQWCHESAGYPCCNSDLYCTSTWISAGTCIPSHRYAEMVDGL</sequence>
<accession>A0AAV7HM29</accession>
<gene>
    <name evidence="2" type="ORF">KQX54_020626</name>
</gene>
<comment type="caution">
    <text evidence="2">The sequence shown here is derived from an EMBL/GenBank/DDBJ whole genome shotgun (WGS) entry which is preliminary data.</text>
</comment>
<protein>
    <submittedName>
        <fullName evidence="2">Uncharacterized protein</fullName>
    </submittedName>
</protein>
<evidence type="ECO:0000256" key="1">
    <source>
        <dbReference type="SAM" id="SignalP"/>
    </source>
</evidence>
<evidence type="ECO:0000313" key="2">
    <source>
        <dbReference type="EMBL" id="KAH0540945.1"/>
    </source>
</evidence>